<evidence type="ECO:0000256" key="5">
    <source>
        <dbReference type="ARBA" id="ARBA00022932"/>
    </source>
</evidence>
<accession>A0A5C8PHR5</accession>
<keyword evidence="5" id="KW-0239">DNA-directed DNA polymerase</keyword>
<dbReference type="Proteomes" id="UP000321638">
    <property type="component" value="Unassembled WGS sequence"/>
</dbReference>
<dbReference type="PANTHER" id="PTHR34388">
    <property type="entry name" value="DNA POLYMERASE III SUBUNIT DELTA"/>
    <property type="match status" value="1"/>
</dbReference>
<evidence type="ECO:0000313" key="8">
    <source>
        <dbReference type="EMBL" id="TXL73007.1"/>
    </source>
</evidence>
<sequence length="359" mass="37992">MDIKAGQSEAFVAGYVRKPDPALRVALIYGNDEGMIAERGRTLAQAVCPDLGDAFRAVELSGAQLKDDPARLGDEFQSLSLIGGRRVVRVRPAGDESVDAVQTVLDATAGDALIVLEAGNLPPSSRLRQLVAAAPAGAAIACFEDGERALEGLIEQVLGAAGLRADNDARDYLVDNLGSDRGLSRSELEKLALYKGIAKPDAPPAARIVTFDDAVAVIGDSAAIGLDDAIFAAFDGDPGGLDRALDRVFAEGVAPASAIRGLQRHADQLHRLAGAIEAGTRPDDAVARLRPPPHFSRRAALQRQARTWPSRRLADLVDLLLEAEMQCKTTGLPDEAILRRTALRIAQGARSLARAPARR</sequence>
<evidence type="ECO:0000256" key="4">
    <source>
        <dbReference type="ARBA" id="ARBA00022705"/>
    </source>
</evidence>
<dbReference type="InterPro" id="IPR005790">
    <property type="entry name" value="DNA_polIII_delta"/>
</dbReference>
<comment type="catalytic activity">
    <reaction evidence="7">
        <text>DNA(n) + a 2'-deoxyribonucleoside 5'-triphosphate = DNA(n+1) + diphosphate</text>
        <dbReference type="Rhea" id="RHEA:22508"/>
        <dbReference type="Rhea" id="RHEA-COMP:17339"/>
        <dbReference type="Rhea" id="RHEA-COMP:17340"/>
        <dbReference type="ChEBI" id="CHEBI:33019"/>
        <dbReference type="ChEBI" id="CHEBI:61560"/>
        <dbReference type="ChEBI" id="CHEBI:173112"/>
        <dbReference type="EC" id="2.7.7.7"/>
    </reaction>
</comment>
<organism evidence="8 9">
    <name type="scientific">Vineibacter terrae</name>
    <dbReference type="NCBI Taxonomy" id="2586908"/>
    <lineage>
        <taxon>Bacteria</taxon>
        <taxon>Pseudomonadati</taxon>
        <taxon>Pseudomonadota</taxon>
        <taxon>Alphaproteobacteria</taxon>
        <taxon>Hyphomicrobiales</taxon>
        <taxon>Vineibacter</taxon>
    </lineage>
</organism>
<dbReference type="PANTHER" id="PTHR34388:SF1">
    <property type="entry name" value="DNA POLYMERASE III SUBUNIT DELTA"/>
    <property type="match status" value="1"/>
</dbReference>
<dbReference type="OrthoDB" id="9804983at2"/>
<name>A0A5C8PHR5_9HYPH</name>
<dbReference type="SUPFAM" id="SSF52540">
    <property type="entry name" value="P-loop containing nucleoside triphosphate hydrolases"/>
    <property type="match status" value="1"/>
</dbReference>
<evidence type="ECO:0000256" key="3">
    <source>
        <dbReference type="ARBA" id="ARBA00022695"/>
    </source>
</evidence>
<dbReference type="EC" id="2.7.7.7" evidence="1"/>
<reference evidence="8 9" key="1">
    <citation type="submission" date="2019-06" db="EMBL/GenBank/DDBJ databases">
        <title>New taxonomy in bacterial strain CC-CFT640, isolated from vineyard.</title>
        <authorList>
            <person name="Lin S.-Y."/>
            <person name="Tsai C.-F."/>
            <person name="Young C.-C."/>
        </authorList>
    </citation>
    <scope>NUCLEOTIDE SEQUENCE [LARGE SCALE GENOMIC DNA]</scope>
    <source>
        <strain evidence="8 9">CC-CFT640</strain>
    </source>
</reference>
<comment type="similarity">
    <text evidence="6">Belongs to the DNA polymerase HolA subunit family.</text>
</comment>
<dbReference type="Gene3D" id="3.40.50.300">
    <property type="entry name" value="P-loop containing nucleotide triphosphate hydrolases"/>
    <property type="match status" value="1"/>
</dbReference>
<keyword evidence="4" id="KW-0235">DNA replication</keyword>
<proteinExistence type="inferred from homology"/>
<evidence type="ECO:0000256" key="1">
    <source>
        <dbReference type="ARBA" id="ARBA00012417"/>
    </source>
</evidence>
<dbReference type="GO" id="GO:0009360">
    <property type="term" value="C:DNA polymerase III complex"/>
    <property type="evidence" value="ECO:0007669"/>
    <property type="project" value="TreeGrafter"/>
</dbReference>
<evidence type="ECO:0000256" key="6">
    <source>
        <dbReference type="ARBA" id="ARBA00034754"/>
    </source>
</evidence>
<dbReference type="SUPFAM" id="SSF48019">
    <property type="entry name" value="post-AAA+ oligomerization domain-like"/>
    <property type="match status" value="1"/>
</dbReference>
<dbReference type="Gene3D" id="1.20.272.10">
    <property type="match status" value="1"/>
</dbReference>
<keyword evidence="3" id="KW-0548">Nucleotidyltransferase</keyword>
<evidence type="ECO:0000256" key="7">
    <source>
        <dbReference type="ARBA" id="ARBA00049244"/>
    </source>
</evidence>
<dbReference type="GO" id="GO:0003887">
    <property type="term" value="F:DNA-directed DNA polymerase activity"/>
    <property type="evidence" value="ECO:0007669"/>
    <property type="project" value="UniProtKB-KW"/>
</dbReference>
<dbReference type="InterPro" id="IPR027417">
    <property type="entry name" value="P-loop_NTPase"/>
</dbReference>
<gene>
    <name evidence="8" type="ORF">FHP25_22685</name>
</gene>
<dbReference type="EMBL" id="VDUZ01000028">
    <property type="protein sequence ID" value="TXL73007.1"/>
    <property type="molecule type" value="Genomic_DNA"/>
</dbReference>
<dbReference type="GO" id="GO:0003677">
    <property type="term" value="F:DNA binding"/>
    <property type="evidence" value="ECO:0007669"/>
    <property type="project" value="InterPro"/>
</dbReference>
<evidence type="ECO:0000256" key="2">
    <source>
        <dbReference type="ARBA" id="ARBA00022679"/>
    </source>
</evidence>
<evidence type="ECO:0000313" key="9">
    <source>
        <dbReference type="Proteomes" id="UP000321638"/>
    </source>
</evidence>
<dbReference type="AlphaFoldDB" id="A0A5C8PHR5"/>
<dbReference type="NCBIfam" id="TIGR01128">
    <property type="entry name" value="holA"/>
    <property type="match status" value="1"/>
</dbReference>
<protein>
    <recommendedName>
        <fullName evidence="1">DNA-directed DNA polymerase</fullName>
        <ecNumber evidence="1">2.7.7.7</ecNumber>
    </recommendedName>
</protein>
<keyword evidence="9" id="KW-1185">Reference proteome</keyword>
<keyword evidence="2" id="KW-0808">Transferase</keyword>
<comment type="caution">
    <text evidence="8">The sequence shown here is derived from an EMBL/GenBank/DDBJ whole genome shotgun (WGS) entry which is preliminary data.</text>
</comment>
<dbReference type="RefSeq" id="WP_147849263.1">
    <property type="nucleotide sequence ID" value="NZ_VDUZ01000028.1"/>
</dbReference>
<dbReference type="InterPro" id="IPR008921">
    <property type="entry name" value="DNA_pol3_clamp-load_cplx_C"/>
</dbReference>
<dbReference type="GO" id="GO:0006261">
    <property type="term" value="P:DNA-templated DNA replication"/>
    <property type="evidence" value="ECO:0007669"/>
    <property type="project" value="TreeGrafter"/>
</dbReference>
<dbReference type="Gene3D" id="1.10.8.60">
    <property type="match status" value="1"/>
</dbReference>